<feature type="region of interest" description="Disordered" evidence="1">
    <location>
        <begin position="186"/>
        <end position="256"/>
    </location>
</feature>
<dbReference type="Proteomes" id="UP000001058">
    <property type="component" value="Unassembled WGS sequence"/>
</dbReference>
<gene>
    <name evidence="2" type="ORF">VOLCADRAFT_101283</name>
</gene>
<dbReference type="GeneID" id="9614722"/>
<feature type="compositionally biased region" description="Polar residues" evidence="1">
    <location>
        <begin position="225"/>
        <end position="256"/>
    </location>
</feature>
<sequence>MQHILKSAGMLKAGTTITRLPTPHRGCVVVRSCAATCEASKAREQHALAVASLLASTIVTVASASPALADEAAAATVTSVAVELASTANVSVEGIDALVAPAVEVLLFCPLFCIAFLNLVFSPSAVCEKPQSEAVAIAVAPPAPQAVAAADVELAPEASTTEVAPEPAVEPVSAVLAADEPGGLGDWQRAGLPLSEGASGSKGQGSSNSGGSSGAATGRGTSSGRLTATASSRNGTGSAKATTTKELVSVSSRGRK</sequence>
<dbReference type="KEGG" id="vcn:VOLCADRAFT_101283"/>
<accession>D8UM80</accession>
<dbReference type="RefSeq" id="XP_002959766.1">
    <property type="nucleotide sequence ID" value="XM_002959720.1"/>
</dbReference>
<reference evidence="2 3" key="1">
    <citation type="journal article" date="2010" name="Science">
        <title>Genomic analysis of organismal complexity in the multicellular green alga Volvox carteri.</title>
        <authorList>
            <person name="Prochnik S.E."/>
            <person name="Umen J."/>
            <person name="Nedelcu A.M."/>
            <person name="Hallmann A."/>
            <person name="Miller S.M."/>
            <person name="Nishii I."/>
            <person name="Ferris P."/>
            <person name="Kuo A."/>
            <person name="Mitros T."/>
            <person name="Fritz-Laylin L.K."/>
            <person name="Hellsten U."/>
            <person name="Chapman J."/>
            <person name="Simakov O."/>
            <person name="Rensing S.A."/>
            <person name="Terry A."/>
            <person name="Pangilinan J."/>
            <person name="Kapitonov V."/>
            <person name="Jurka J."/>
            <person name="Salamov A."/>
            <person name="Shapiro H."/>
            <person name="Schmutz J."/>
            <person name="Grimwood J."/>
            <person name="Lindquist E."/>
            <person name="Lucas S."/>
            <person name="Grigoriev I.V."/>
            <person name="Schmitt R."/>
            <person name="Kirk D."/>
            <person name="Rokhsar D.S."/>
        </authorList>
    </citation>
    <scope>NUCLEOTIDE SEQUENCE [LARGE SCALE GENOMIC DNA]</scope>
    <source>
        <strain evidence="3">f. Nagariensis / Eve</strain>
    </source>
</reference>
<evidence type="ECO:0000313" key="3">
    <source>
        <dbReference type="Proteomes" id="UP000001058"/>
    </source>
</evidence>
<name>D8UM80_VOLCA</name>
<dbReference type="STRING" id="3068.D8UM80"/>
<proteinExistence type="predicted"/>
<dbReference type="EMBL" id="GL378900">
    <property type="protein sequence ID" value="EFJ39169.1"/>
    <property type="molecule type" value="Genomic_DNA"/>
</dbReference>
<organism evidence="3">
    <name type="scientific">Volvox carteri f. nagariensis</name>
    <dbReference type="NCBI Taxonomy" id="3068"/>
    <lineage>
        <taxon>Eukaryota</taxon>
        <taxon>Viridiplantae</taxon>
        <taxon>Chlorophyta</taxon>
        <taxon>core chlorophytes</taxon>
        <taxon>Chlorophyceae</taxon>
        <taxon>CS clade</taxon>
        <taxon>Chlamydomonadales</taxon>
        <taxon>Volvocaceae</taxon>
        <taxon>Volvox</taxon>
    </lineage>
</organism>
<keyword evidence="3" id="KW-1185">Reference proteome</keyword>
<dbReference type="AlphaFoldDB" id="D8UM80"/>
<protein>
    <submittedName>
        <fullName evidence="2">Uncharacterized protein</fullName>
    </submittedName>
</protein>
<dbReference type="InParanoid" id="D8UM80"/>
<evidence type="ECO:0000313" key="2">
    <source>
        <dbReference type="EMBL" id="EFJ39169.1"/>
    </source>
</evidence>
<feature type="compositionally biased region" description="Low complexity" evidence="1">
    <location>
        <begin position="195"/>
        <end position="224"/>
    </location>
</feature>
<evidence type="ECO:0000256" key="1">
    <source>
        <dbReference type="SAM" id="MobiDB-lite"/>
    </source>
</evidence>